<name>A0ABT2U495_9FIRM</name>
<feature type="transmembrane region" description="Helical" evidence="1">
    <location>
        <begin position="12"/>
        <end position="36"/>
    </location>
</feature>
<evidence type="ECO:0000256" key="1">
    <source>
        <dbReference type="SAM" id="Phobius"/>
    </source>
</evidence>
<evidence type="ECO:0000313" key="3">
    <source>
        <dbReference type="Proteomes" id="UP001652397"/>
    </source>
</evidence>
<comment type="caution">
    <text evidence="2">The sequence shown here is derived from an EMBL/GenBank/DDBJ whole genome shotgun (WGS) entry which is preliminary data.</text>
</comment>
<protein>
    <submittedName>
        <fullName evidence="2">Uncharacterized protein</fullName>
    </submittedName>
</protein>
<sequence>MRLQYLPVFMPHTFFIPFYRTAAADVLLILFPVGMVGQLCPMLMDVFLAVEVAAVGGLLHSQIEPIPRLIVRLYMHAGQQIPAKSHDLFRQDFSFRYFKTCSLIDIDIVPEREAFMRKAKTGHLYWNGIRTKKSPAVKSAGLNKR</sequence>
<keyword evidence="1" id="KW-0812">Transmembrane</keyword>
<evidence type="ECO:0000313" key="2">
    <source>
        <dbReference type="EMBL" id="MCU6789437.1"/>
    </source>
</evidence>
<proteinExistence type="predicted"/>
<dbReference type="RefSeq" id="WP_147574228.1">
    <property type="nucleotide sequence ID" value="NZ_JAOQJE010000008.1"/>
</dbReference>
<reference evidence="2 3" key="1">
    <citation type="journal article" date="2021" name="ISME Commun">
        <title>Automated analysis of genomic sequences facilitates high-throughput and comprehensive description of bacteria.</title>
        <authorList>
            <person name="Hitch T.C.A."/>
        </authorList>
    </citation>
    <scope>NUCLEOTIDE SEQUENCE [LARGE SCALE GENOMIC DNA]</scope>
    <source>
        <strain evidence="2 3">Sanger_34</strain>
    </source>
</reference>
<keyword evidence="1" id="KW-0472">Membrane</keyword>
<accession>A0ABT2U495</accession>
<dbReference type="Proteomes" id="UP001652397">
    <property type="component" value="Unassembled WGS sequence"/>
</dbReference>
<organism evidence="2 3">
    <name type="scientific">Agathobaculum ammoniilyticum</name>
    <dbReference type="NCBI Taxonomy" id="2981778"/>
    <lineage>
        <taxon>Bacteria</taxon>
        <taxon>Bacillati</taxon>
        <taxon>Bacillota</taxon>
        <taxon>Clostridia</taxon>
        <taxon>Eubacteriales</taxon>
        <taxon>Butyricicoccaceae</taxon>
        <taxon>Agathobaculum</taxon>
    </lineage>
</organism>
<keyword evidence="1" id="KW-1133">Transmembrane helix</keyword>
<gene>
    <name evidence="2" type="ORF">OCV66_10110</name>
</gene>
<keyword evidence="3" id="KW-1185">Reference proteome</keyword>
<dbReference type="EMBL" id="JAOQJE010000008">
    <property type="protein sequence ID" value="MCU6789437.1"/>
    <property type="molecule type" value="Genomic_DNA"/>
</dbReference>